<comment type="caution">
    <text evidence="2">The sequence shown here is derived from an EMBL/GenBank/DDBJ whole genome shotgun (WGS) entry which is preliminary data.</text>
</comment>
<keyword evidence="3" id="KW-1185">Reference proteome</keyword>
<accession>A0A8T0XTZ8</accession>
<protein>
    <submittedName>
        <fullName evidence="2">Uncharacterized protein</fullName>
    </submittedName>
</protein>
<name>A0A8T0XTZ8_PANVG</name>
<proteinExistence type="predicted"/>
<dbReference type="Proteomes" id="UP000823388">
    <property type="component" value="Chromosome 1K"/>
</dbReference>
<organism evidence="2 3">
    <name type="scientific">Panicum virgatum</name>
    <name type="common">Blackwell switchgrass</name>
    <dbReference type="NCBI Taxonomy" id="38727"/>
    <lineage>
        <taxon>Eukaryota</taxon>
        <taxon>Viridiplantae</taxon>
        <taxon>Streptophyta</taxon>
        <taxon>Embryophyta</taxon>
        <taxon>Tracheophyta</taxon>
        <taxon>Spermatophyta</taxon>
        <taxon>Magnoliopsida</taxon>
        <taxon>Liliopsida</taxon>
        <taxon>Poales</taxon>
        <taxon>Poaceae</taxon>
        <taxon>PACMAD clade</taxon>
        <taxon>Panicoideae</taxon>
        <taxon>Panicodae</taxon>
        <taxon>Paniceae</taxon>
        <taxon>Panicinae</taxon>
        <taxon>Panicum</taxon>
        <taxon>Panicum sect. Hiantes</taxon>
    </lineage>
</organism>
<feature type="compositionally biased region" description="Basic and acidic residues" evidence="1">
    <location>
        <begin position="140"/>
        <end position="155"/>
    </location>
</feature>
<feature type="compositionally biased region" description="Gly residues" evidence="1">
    <location>
        <begin position="120"/>
        <end position="136"/>
    </location>
</feature>
<reference evidence="2" key="1">
    <citation type="submission" date="2020-05" db="EMBL/GenBank/DDBJ databases">
        <title>WGS assembly of Panicum virgatum.</title>
        <authorList>
            <person name="Lovell J.T."/>
            <person name="Jenkins J."/>
            <person name="Shu S."/>
            <person name="Juenger T.E."/>
            <person name="Schmutz J."/>
        </authorList>
    </citation>
    <scope>NUCLEOTIDE SEQUENCE</scope>
    <source>
        <strain evidence="2">AP13</strain>
    </source>
</reference>
<evidence type="ECO:0000313" key="3">
    <source>
        <dbReference type="Proteomes" id="UP000823388"/>
    </source>
</evidence>
<sequence length="164" mass="16081">MQPVRCAVRPSTPGLVPIAARSRKGRAPRARGCGARSVAPGSVREATAGGRARSRNRTRVPERCAAAVGQAATAPRAAAVMGCCHRGPPAPRGVAAVPAAKAQQAAAEERRRGLRAVGGSSPGGGGALQGEGGSSEGAGTEDRGGEGAATSREDGEGGIANEVG</sequence>
<dbReference type="AlphaFoldDB" id="A0A8T0XTZ8"/>
<dbReference type="EMBL" id="CM029037">
    <property type="protein sequence ID" value="KAG2658839.1"/>
    <property type="molecule type" value="Genomic_DNA"/>
</dbReference>
<feature type="region of interest" description="Disordered" evidence="1">
    <location>
        <begin position="21"/>
        <end position="61"/>
    </location>
</feature>
<evidence type="ECO:0000313" key="2">
    <source>
        <dbReference type="EMBL" id="KAG2658839.1"/>
    </source>
</evidence>
<feature type="compositionally biased region" description="Low complexity" evidence="1">
    <location>
        <begin position="92"/>
        <end position="106"/>
    </location>
</feature>
<feature type="region of interest" description="Disordered" evidence="1">
    <location>
        <begin position="86"/>
        <end position="164"/>
    </location>
</feature>
<evidence type="ECO:0000256" key="1">
    <source>
        <dbReference type="SAM" id="MobiDB-lite"/>
    </source>
</evidence>
<gene>
    <name evidence="2" type="ORF">PVAP13_1KG319105</name>
</gene>